<dbReference type="AlphaFoldDB" id="A0A2H1WSC2"/>
<feature type="compositionally biased region" description="Basic and acidic residues" evidence="1">
    <location>
        <begin position="28"/>
        <end position="38"/>
    </location>
</feature>
<evidence type="ECO:0000313" key="2">
    <source>
        <dbReference type="EMBL" id="SOQ55872.1"/>
    </source>
</evidence>
<feature type="region of interest" description="Disordered" evidence="1">
    <location>
        <begin position="28"/>
        <end position="50"/>
    </location>
</feature>
<dbReference type="EMBL" id="ODYU01010631">
    <property type="protein sequence ID" value="SOQ55872.1"/>
    <property type="molecule type" value="Genomic_DNA"/>
</dbReference>
<sequence length="268" mass="29580">MSERGTKKIFLFWSRTSIEAIRDLMDREAGKRADESPDGKQSPPAMDTRSTFWRGEHCPVGRVVASATAEQGVSGSIPGSGKVLLGFFRIFENFSVLARRLEWCPGYGNRLTPYYMGLITQMVKSGCTLYSGITCRNESAASRQDCLVGRVVASDCRTRGVGFDSRVGQSITGLFSAISKKFSVLAWSLELCPVYGNRFTSYYKRLITQMVKSSVHCIAALRAVICNNACVVRVKLLEAQLPPFSIVQMSDSPAILKFLIPKKPATHL</sequence>
<organism evidence="2">
    <name type="scientific">Spodoptera frugiperda</name>
    <name type="common">Fall armyworm</name>
    <dbReference type="NCBI Taxonomy" id="7108"/>
    <lineage>
        <taxon>Eukaryota</taxon>
        <taxon>Metazoa</taxon>
        <taxon>Ecdysozoa</taxon>
        <taxon>Arthropoda</taxon>
        <taxon>Hexapoda</taxon>
        <taxon>Insecta</taxon>
        <taxon>Pterygota</taxon>
        <taxon>Neoptera</taxon>
        <taxon>Endopterygota</taxon>
        <taxon>Lepidoptera</taxon>
        <taxon>Glossata</taxon>
        <taxon>Ditrysia</taxon>
        <taxon>Noctuoidea</taxon>
        <taxon>Noctuidae</taxon>
        <taxon>Amphipyrinae</taxon>
        <taxon>Spodoptera</taxon>
    </lineage>
</organism>
<evidence type="ECO:0000256" key="1">
    <source>
        <dbReference type="SAM" id="MobiDB-lite"/>
    </source>
</evidence>
<name>A0A2H1WSC2_SPOFR</name>
<reference evidence="2" key="1">
    <citation type="submission" date="2016-07" db="EMBL/GenBank/DDBJ databases">
        <authorList>
            <person name="Bretaudeau A."/>
        </authorList>
    </citation>
    <scope>NUCLEOTIDE SEQUENCE</scope>
    <source>
        <strain evidence="2">Rice</strain>
        <tissue evidence="2">Whole body</tissue>
    </source>
</reference>
<protein>
    <submittedName>
        <fullName evidence="2">SFRICE_025444</fullName>
    </submittedName>
</protein>
<accession>A0A2H1WSC2</accession>
<proteinExistence type="predicted"/>
<gene>
    <name evidence="2" type="ORF">SFRICE_025444</name>
</gene>